<dbReference type="Pfam" id="PF05920">
    <property type="entry name" value="Homeobox_KN"/>
    <property type="match status" value="1"/>
</dbReference>
<evidence type="ECO:0000259" key="7">
    <source>
        <dbReference type="Pfam" id="PF12737"/>
    </source>
</evidence>
<dbReference type="Gene3D" id="1.10.10.60">
    <property type="entry name" value="Homeodomain-like"/>
    <property type="match status" value="1"/>
</dbReference>
<dbReference type="Pfam" id="PF12731">
    <property type="entry name" value="Mating_N"/>
    <property type="match status" value="1"/>
</dbReference>
<reference evidence="8" key="1">
    <citation type="submission" date="2023-03" db="EMBL/GenBank/DDBJ databases">
        <title>Massive genome expansion in bonnet fungi (Mycena s.s.) driven by repeated elements and novel gene families across ecological guilds.</title>
        <authorList>
            <consortium name="Lawrence Berkeley National Laboratory"/>
            <person name="Harder C.B."/>
            <person name="Miyauchi S."/>
            <person name="Viragh M."/>
            <person name="Kuo A."/>
            <person name="Thoen E."/>
            <person name="Andreopoulos B."/>
            <person name="Lu D."/>
            <person name="Skrede I."/>
            <person name="Drula E."/>
            <person name="Henrissat B."/>
            <person name="Morin E."/>
            <person name="Kohler A."/>
            <person name="Barry K."/>
            <person name="LaButti K."/>
            <person name="Morin E."/>
            <person name="Salamov A."/>
            <person name="Lipzen A."/>
            <person name="Mereny Z."/>
            <person name="Hegedus B."/>
            <person name="Baldrian P."/>
            <person name="Stursova M."/>
            <person name="Weitz H."/>
            <person name="Taylor A."/>
            <person name="Grigoriev I.V."/>
            <person name="Nagy L.G."/>
            <person name="Martin F."/>
            <person name="Kauserud H."/>
        </authorList>
    </citation>
    <scope>NUCLEOTIDE SEQUENCE</scope>
    <source>
        <strain evidence="8">CBHHK067</strain>
    </source>
</reference>
<proteinExistence type="inferred from homology"/>
<dbReference type="Proteomes" id="UP001221757">
    <property type="component" value="Unassembled WGS sequence"/>
</dbReference>
<dbReference type="GO" id="GO:0003677">
    <property type="term" value="F:DNA binding"/>
    <property type="evidence" value="ECO:0007669"/>
    <property type="project" value="UniProtKB-KW"/>
</dbReference>
<dbReference type="AlphaFoldDB" id="A0AAD7M8X4"/>
<dbReference type="InterPro" id="IPR001356">
    <property type="entry name" value="HD"/>
</dbReference>
<organism evidence="8 9">
    <name type="scientific">Mycena rosella</name>
    <name type="common">Pink bonnet</name>
    <name type="synonym">Agaricus rosellus</name>
    <dbReference type="NCBI Taxonomy" id="1033263"/>
    <lineage>
        <taxon>Eukaryota</taxon>
        <taxon>Fungi</taxon>
        <taxon>Dikarya</taxon>
        <taxon>Basidiomycota</taxon>
        <taxon>Agaricomycotina</taxon>
        <taxon>Agaricomycetes</taxon>
        <taxon>Agaricomycetidae</taxon>
        <taxon>Agaricales</taxon>
        <taxon>Marasmiineae</taxon>
        <taxon>Mycenaceae</taxon>
        <taxon>Mycena</taxon>
    </lineage>
</organism>
<keyword evidence="2" id="KW-0238">DNA-binding</keyword>
<feature type="domain" description="Mating-type protein C-terminal" evidence="7">
    <location>
        <begin position="214"/>
        <end position="260"/>
    </location>
</feature>
<evidence type="ECO:0000313" key="9">
    <source>
        <dbReference type="Proteomes" id="UP001221757"/>
    </source>
</evidence>
<dbReference type="InterPro" id="IPR009057">
    <property type="entry name" value="Homeodomain-like_sf"/>
</dbReference>
<dbReference type="InterPro" id="IPR008422">
    <property type="entry name" value="KN_HD"/>
</dbReference>
<dbReference type="EMBL" id="JARKIE010000007">
    <property type="protein sequence ID" value="KAJ7705991.1"/>
    <property type="molecule type" value="Genomic_DNA"/>
</dbReference>
<gene>
    <name evidence="8" type="ORF">B0H17DRAFT_605656</name>
</gene>
<evidence type="ECO:0000313" key="8">
    <source>
        <dbReference type="EMBL" id="KAJ7705991.1"/>
    </source>
</evidence>
<dbReference type="CDD" id="cd00086">
    <property type="entry name" value="homeodomain"/>
    <property type="match status" value="1"/>
</dbReference>
<dbReference type="Pfam" id="PF12737">
    <property type="entry name" value="Mating_C"/>
    <property type="match status" value="1"/>
</dbReference>
<evidence type="ECO:0008006" key="10">
    <source>
        <dbReference type="Google" id="ProtNLM"/>
    </source>
</evidence>
<dbReference type="SUPFAM" id="SSF46689">
    <property type="entry name" value="Homeodomain-like"/>
    <property type="match status" value="1"/>
</dbReference>
<feature type="domain" description="KN homeodomain" evidence="5">
    <location>
        <begin position="141"/>
        <end position="180"/>
    </location>
</feature>
<comment type="similarity">
    <text evidence="1">Belongs to the TALE/M-ATYP homeobox family.</text>
</comment>
<evidence type="ECO:0000259" key="6">
    <source>
        <dbReference type="Pfam" id="PF12731"/>
    </source>
</evidence>
<keyword evidence="3" id="KW-0371">Homeobox</keyword>
<name>A0AAD7M8X4_MYCRO</name>
<dbReference type="GO" id="GO:0006355">
    <property type="term" value="P:regulation of DNA-templated transcription"/>
    <property type="evidence" value="ECO:0007669"/>
    <property type="project" value="InterPro"/>
</dbReference>
<keyword evidence="4" id="KW-0539">Nucleus</keyword>
<protein>
    <recommendedName>
        <fullName evidence="10">Homeobox domain-containing protein</fullName>
    </recommendedName>
</protein>
<dbReference type="InterPro" id="IPR024441">
    <property type="entry name" value="Homeodomain1_C"/>
</dbReference>
<sequence length="352" mass="38908">MSTIHERLVLLEAQFLDAISTESPAAVASFEDKWVQLHIDLEAASHAGTLAPETAILAHNIASKVTISAEALLSLGTETDNVTQQLEELFGERLSLDIPPVGRVDSRDDKSASLRVVPLTSQSTPRLDASLPPYIEPAYRWLLKHLHNPYPNKEIKQKFADASGASIERISDWFVDVRRRMGWTLLLREEFYRKRNSMVDAAKTYFLTKNPLPPHIYGKFVEIETAALDLYKGKFDTSALSNRLITSLKDLTPELQEKAERSGSAGSGEPGDLPVTASFQSFLPHFRPGCFDVAQALELRTCPTMSALPVNAPGLTMARLPRLSLCPLPRLPLLIPVLESQTAALGRRSSWG</sequence>
<keyword evidence="9" id="KW-1185">Reference proteome</keyword>
<evidence type="ECO:0000259" key="5">
    <source>
        <dbReference type="Pfam" id="PF05920"/>
    </source>
</evidence>
<comment type="caution">
    <text evidence="8">The sequence shown here is derived from an EMBL/GenBank/DDBJ whole genome shotgun (WGS) entry which is preliminary data.</text>
</comment>
<feature type="domain" description="Mating-type protein A-alpha/beta 1 N-terminal" evidence="6">
    <location>
        <begin position="3"/>
        <end position="87"/>
    </location>
</feature>
<evidence type="ECO:0000256" key="3">
    <source>
        <dbReference type="ARBA" id="ARBA00023155"/>
    </source>
</evidence>
<evidence type="ECO:0000256" key="2">
    <source>
        <dbReference type="ARBA" id="ARBA00023125"/>
    </source>
</evidence>
<accession>A0AAD7M8X4</accession>
<evidence type="ECO:0000256" key="1">
    <source>
        <dbReference type="ARBA" id="ARBA00005800"/>
    </source>
</evidence>
<evidence type="ECO:0000256" key="4">
    <source>
        <dbReference type="ARBA" id="ARBA00023242"/>
    </source>
</evidence>
<dbReference type="InterPro" id="IPR024333">
    <property type="entry name" value="Mating-type_A-alpha/beta_1_N"/>
</dbReference>